<dbReference type="PANTHER" id="PTHR13551">
    <property type="entry name" value="BRAIN PROTEIN I3"/>
    <property type="match status" value="1"/>
</dbReference>
<keyword evidence="5 13" id="KW-0812">Transmembrane</keyword>
<evidence type="ECO:0000256" key="12">
    <source>
        <dbReference type="SAM" id="MobiDB-lite"/>
    </source>
</evidence>
<comment type="subunit">
    <text evidence="11">Interacts with BRI3BP. Interacts with MGAT1 and IFITM3.</text>
</comment>
<keyword evidence="6 13" id="KW-1133">Transmembrane helix</keyword>
<gene>
    <name evidence="14" type="ORF">DGYR_LOCUS11368</name>
</gene>
<protein>
    <recommendedName>
        <fullName evidence="9">Membrane protein BRI3</fullName>
    </recommendedName>
    <alternativeName>
        <fullName evidence="10">Brain protein I3</fullName>
    </alternativeName>
</protein>
<evidence type="ECO:0000313" key="14">
    <source>
        <dbReference type="EMBL" id="CAD5123723.1"/>
    </source>
</evidence>
<dbReference type="GO" id="GO:0048471">
    <property type="term" value="C:perinuclear region of cytoplasm"/>
    <property type="evidence" value="ECO:0007669"/>
    <property type="project" value="UniProtKB-SubCell"/>
</dbReference>
<reference evidence="14 15" key="1">
    <citation type="submission" date="2020-08" db="EMBL/GenBank/DDBJ databases">
        <authorList>
            <person name="Hejnol A."/>
        </authorList>
    </citation>
    <scope>NUCLEOTIDE SEQUENCE [LARGE SCALE GENOMIC DNA]</scope>
</reference>
<keyword evidence="4" id="KW-0963">Cytoplasm</keyword>
<dbReference type="Pfam" id="PF10164">
    <property type="entry name" value="BRI3"/>
    <property type="match status" value="1"/>
</dbReference>
<dbReference type="GO" id="GO:0005765">
    <property type="term" value="C:lysosomal membrane"/>
    <property type="evidence" value="ECO:0007669"/>
    <property type="project" value="UniProtKB-SubCell"/>
</dbReference>
<feature type="transmembrane region" description="Helical" evidence="13">
    <location>
        <begin position="76"/>
        <end position="95"/>
    </location>
</feature>
<proteinExistence type="inferred from homology"/>
<evidence type="ECO:0000256" key="13">
    <source>
        <dbReference type="SAM" id="Phobius"/>
    </source>
</evidence>
<accession>A0A7I8W743</accession>
<evidence type="ECO:0000256" key="1">
    <source>
        <dbReference type="ARBA" id="ARBA00004155"/>
    </source>
</evidence>
<evidence type="ECO:0000256" key="2">
    <source>
        <dbReference type="ARBA" id="ARBA00004556"/>
    </source>
</evidence>
<keyword evidence="15" id="KW-1185">Reference proteome</keyword>
<dbReference type="EMBL" id="CAJFCJ010000019">
    <property type="protein sequence ID" value="CAD5123723.1"/>
    <property type="molecule type" value="Genomic_DNA"/>
</dbReference>
<evidence type="ECO:0000256" key="11">
    <source>
        <dbReference type="ARBA" id="ARBA00046593"/>
    </source>
</evidence>
<sequence length="108" mass="11489">MAENRPLINDKPPSYATATGPYSGPPGFNGTAQQQPSYMYPPTTTTVIQQPAPNIVIVGGCPACRVGVLSDEFTCLGILCALFLFPIGLLCCILCREKRCENCGATFS</sequence>
<keyword evidence="7 13" id="KW-0472">Membrane</keyword>
<evidence type="ECO:0000256" key="6">
    <source>
        <dbReference type="ARBA" id="ARBA00022989"/>
    </source>
</evidence>
<evidence type="ECO:0000256" key="3">
    <source>
        <dbReference type="ARBA" id="ARBA00008090"/>
    </source>
</evidence>
<evidence type="ECO:0000256" key="5">
    <source>
        <dbReference type="ARBA" id="ARBA00022692"/>
    </source>
</evidence>
<evidence type="ECO:0000313" key="15">
    <source>
        <dbReference type="Proteomes" id="UP000549394"/>
    </source>
</evidence>
<evidence type="ECO:0000256" key="8">
    <source>
        <dbReference type="ARBA" id="ARBA00023228"/>
    </source>
</evidence>
<evidence type="ECO:0000256" key="10">
    <source>
        <dbReference type="ARBA" id="ARBA00035449"/>
    </source>
</evidence>
<evidence type="ECO:0000256" key="4">
    <source>
        <dbReference type="ARBA" id="ARBA00022490"/>
    </source>
</evidence>
<feature type="region of interest" description="Disordered" evidence="12">
    <location>
        <begin position="1"/>
        <end position="21"/>
    </location>
</feature>
<organism evidence="14 15">
    <name type="scientific">Dimorphilus gyrociliatus</name>
    <dbReference type="NCBI Taxonomy" id="2664684"/>
    <lineage>
        <taxon>Eukaryota</taxon>
        <taxon>Metazoa</taxon>
        <taxon>Spiralia</taxon>
        <taxon>Lophotrochozoa</taxon>
        <taxon>Annelida</taxon>
        <taxon>Polychaeta</taxon>
        <taxon>Polychaeta incertae sedis</taxon>
        <taxon>Dinophilidae</taxon>
        <taxon>Dimorphilus</taxon>
    </lineage>
</organism>
<dbReference type="InterPro" id="IPR019317">
    <property type="entry name" value="BRI3"/>
</dbReference>
<evidence type="ECO:0000256" key="9">
    <source>
        <dbReference type="ARBA" id="ARBA00035284"/>
    </source>
</evidence>
<evidence type="ECO:0000256" key="7">
    <source>
        <dbReference type="ARBA" id="ARBA00023136"/>
    </source>
</evidence>
<comment type="caution">
    <text evidence="14">The sequence shown here is derived from an EMBL/GenBank/DDBJ whole genome shotgun (WGS) entry which is preliminary data.</text>
</comment>
<name>A0A7I8W743_9ANNE</name>
<dbReference type="PANTHER" id="PTHR13551:SF1">
    <property type="entry name" value="MEMBRANE PROTEIN BRI3"/>
    <property type="match status" value="1"/>
</dbReference>
<comment type="similarity">
    <text evidence="3">Belongs to the BRI3 family.</text>
</comment>
<dbReference type="Proteomes" id="UP000549394">
    <property type="component" value="Unassembled WGS sequence"/>
</dbReference>
<keyword evidence="8" id="KW-0458">Lysosome</keyword>
<comment type="subcellular location">
    <subcellularLocation>
        <location evidence="2">Cytoplasm</location>
        <location evidence="2">Perinuclear region</location>
    </subcellularLocation>
    <subcellularLocation>
        <location evidence="1">Lysosome membrane</location>
        <topology evidence="1">Multi-pass membrane protein</topology>
    </subcellularLocation>
</comment>
<dbReference type="OrthoDB" id="2564984at2759"/>
<dbReference type="AlphaFoldDB" id="A0A7I8W743"/>